<feature type="non-terminal residue" evidence="2">
    <location>
        <position position="1"/>
    </location>
</feature>
<accession>A0A0B6YY61</accession>
<evidence type="ECO:0000313" key="2">
    <source>
        <dbReference type="EMBL" id="CEK61168.1"/>
    </source>
</evidence>
<dbReference type="EMBL" id="HACG01014303">
    <property type="protein sequence ID" value="CEK61168.1"/>
    <property type="molecule type" value="Transcribed_RNA"/>
</dbReference>
<evidence type="ECO:0000256" key="1">
    <source>
        <dbReference type="SAM" id="MobiDB-lite"/>
    </source>
</evidence>
<dbReference type="AlphaFoldDB" id="A0A0B6YY61"/>
<gene>
    <name evidence="2" type="primary">ORF41512</name>
</gene>
<feature type="region of interest" description="Disordered" evidence="1">
    <location>
        <begin position="76"/>
        <end position="95"/>
    </location>
</feature>
<sequence length="95" mass="10606">GRIIPVQVEGERPAPFYRGSYNPIMIRSSMNPTPFTDNKPIPNSYSINSTVARETQQPPPRIVLDEPVHLSQPTILPPVMDKAEAADDHQENDDV</sequence>
<reference evidence="2" key="1">
    <citation type="submission" date="2014-12" db="EMBL/GenBank/DDBJ databases">
        <title>Insight into the proteome of Arion vulgaris.</title>
        <authorList>
            <person name="Aradska J."/>
            <person name="Bulat T."/>
            <person name="Smidak R."/>
            <person name="Sarate P."/>
            <person name="Gangsoo J."/>
            <person name="Sialana F."/>
            <person name="Bilban M."/>
            <person name="Lubec G."/>
        </authorList>
    </citation>
    <scope>NUCLEOTIDE SEQUENCE</scope>
    <source>
        <tissue evidence="2">Skin</tissue>
    </source>
</reference>
<proteinExistence type="predicted"/>
<protein>
    <submittedName>
        <fullName evidence="2">Uncharacterized protein</fullName>
    </submittedName>
</protein>
<name>A0A0B6YY61_9EUPU</name>
<organism evidence="2">
    <name type="scientific">Arion vulgaris</name>
    <dbReference type="NCBI Taxonomy" id="1028688"/>
    <lineage>
        <taxon>Eukaryota</taxon>
        <taxon>Metazoa</taxon>
        <taxon>Spiralia</taxon>
        <taxon>Lophotrochozoa</taxon>
        <taxon>Mollusca</taxon>
        <taxon>Gastropoda</taxon>
        <taxon>Heterobranchia</taxon>
        <taxon>Euthyneura</taxon>
        <taxon>Panpulmonata</taxon>
        <taxon>Eupulmonata</taxon>
        <taxon>Stylommatophora</taxon>
        <taxon>Helicina</taxon>
        <taxon>Arionoidea</taxon>
        <taxon>Arionidae</taxon>
        <taxon>Arion</taxon>
    </lineage>
</organism>
<feature type="non-terminal residue" evidence="2">
    <location>
        <position position="95"/>
    </location>
</feature>